<evidence type="ECO:0000313" key="1">
    <source>
        <dbReference type="EMBL" id="XCG64922.1"/>
    </source>
</evidence>
<proteinExistence type="predicted"/>
<dbReference type="RefSeq" id="WP_353650533.1">
    <property type="nucleotide sequence ID" value="NZ_CP159218.1"/>
</dbReference>
<name>A0AAU8DSD7_9ACTN</name>
<dbReference type="AlphaFoldDB" id="A0AAU8DSD7"/>
<reference evidence="1" key="1">
    <citation type="submission" date="2024-05" db="EMBL/GenBank/DDBJ databases">
        <authorList>
            <person name="Cai S.Y."/>
            <person name="Jin L.M."/>
            <person name="Li H.R."/>
        </authorList>
    </citation>
    <scope>NUCLEOTIDE SEQUENCE</scope>
    <source>
        <strain evidence="1">A5-74</strain>
    </source>
</reference>
<gene>
    <name evidence="1" type="ORF">ABLG96_06325</name>
</gene>
<protein>
    <submittedName>
        <fullName evidence="1">Uncharacterized protein</fullName>
    </submittedName>
</protein>
<sequence length="202" mass="21393">MSTRPPVRRFHGRIAGAGSSSGVRLVIGRWHRSPLGSFSDVMLQQPDGRRILLAPTQSVAAFVSETYTFDEVRIAPVTVTGTGIWRVDAGALRVSLTIGPVSGLGRLLALVPTVLAARPWWNTAIDPLARRILPGVSTRGTAGGGRREYYGATGQRTIAALTGRWERTDLGILTDVTPSVGFGFSSTPATPSVTTLVTTIVG</sequence>
<dbReference type="EMBL" id="CP159218">
    <property type="protein sequence ID" value="XCG64922.1"/>
    <property type="molecule type" value="Genomic_DNA"/>
</dbReference>
<organism evidence="1">
    <name type="scientific">Nakamurella sp. A5-74</name>
    <dbReference type="NCBI Taxonomy" id="3158264"/>
    <lineage>
        <taxon>Bacteria</taxon>
        <taxon>Bacillati</taxon>
        <taxon>Actinomycetota</taxon>
        <taxon>Actinomycetes</taxon>
        <taxon>Nakamurellales</taxon>
        <taxon>Nakamurellaceae</taxon>
        <taxon>Nakamurella</taxon>
    </lineage>
</organism>
<accession>A0AAU8DSD7</accession>